<accession>A0AAW0BI11</accession>
<dbReference type="PROSITE" id="PS51469">
    <property type="entry name" value="SUN"/>
    <property type="match status" value="1"/>
</dbReference>
<dbReference type="GO" id="GO:0034993">
    <property type="term" value="C:meiotic nuclear membrane microtubule tethering complex"/>
    <property type="evidence" value="ECO:0007669"/>
    <property type="project" value="TreeGrafter"/>
</dbReference>
<evidence type="ECO:0000313" key="7">
    <source>
        <dbReference type="Proteomes" id="UP001383192"/>
    </source>
</evidence>
<dbReference type="GO" id="GO:0043495">
    <property type="term" value="F:protein-membrane adaptor activity"/>
    <property type="evidence" value="ECO:0007669"/>
    <property type="project" value="TreeGrafter"/>
</dbReference>
<comment type="caution">
    <text evidence="6">The sequence shown here is derived from an EMBL/GenBank/DDBJ whole genome shotgun (WGS) entry which is preliminary data.</text>
</comment>
<proteinExistence type="predicted"/>
<comment type="subcellular location">
    <subcellularLocation>
        <location evidence="1">Membrane</location>
    </subcellularLocation>
</comment>
<sequence>MLGYNASRFITLRRSGAAQSSERPTARIERHRVPLHQPQPQQQQPFSVTWGDIISFISTVLTISLTVTAAVSCMHGAHARGELNVGGVLCDIQNLVCALSSTISPISCAPVTCDLFRNTWSRSSPASSKNLRVNMRDYALNWNGGRIEHGLTSPTFDAPTLSLWGRWLAHARGWTPRHARLVIPESVIDEDLRVGKCWSFSGPKGHVGIILSEYVNITHVSLYSPHHDELSPIQLQQSPRKISIWVFLEPGYDIPSNARATVPAVSFRTLDLVHLDSRVLSAGTFLLVGGIDYDPTRGTRQTFDVGAHQVTTSVVVLEIHENGGSNRTCLYRTSVHGLAQG</sequence>
<evidence type="ECO:0000313" key="6">
    <source>
        <dbReference type="EMBL" id="KAK7025512.1"/>
    </source>
</evidence>
<evidence type="ECO:0000256" key="2">
    <source>
        <dbReference type="ARBA" id="ARBA00022692"/>
    </source>
</evidence>
<dbReference type="PANTHER" id="PTHR12911:SF8">
    <property type="entry name" value="KLAROID PROTEIN-RELATED"/>
    <property type="match status" value="1"/>
</dbReference>
<keyword evidence="6" id="KW-0418">Kinase</keyword>
<evidence type="ECO:0000259" key="5">
    <source>
        <dbReference type="PROSITE" id="PS51469"/>
    </source>
</evidence>
<protein>
    <submittedName>
        <fullName evidence="6">Protein kinase protein rad53</fullName>
        <ecNumber evidence="6">2.7.11.1</ecNumber>
    </submittedName>
</protein>
<organism evidence="6 7">
    <name type="scientific">Paramarasmius palmivorus</name>
    <dbReference type="NCBI Taxonomy" id="297713"/>
    <lineage>
        <taxon>Eukaryota</taxon>
        <taxon>Fungi</taxon>
        <taxon>Dikarya</taxon>
        <taxon>Basidiomycota</taxon>
        <taxon>Agaricomycotina</taxon>
        <taxon>Agaricomycetes</taxon>
        <taxon>Agaricomycetidae</taxon>
        <taxon>Agaricales</taxon>
        <taxon>Marasmiineae</taxon>
        <taxon>Marasmiaceae</taxon>
        <taxon>Paramarasmius</taxon>
    </lineage>
</organism>
<evidence type="ECO:0000256" key="1">
    <source>
        <dbReference type="ARBA" id="ARBA00004370"/>
    </source>
</evidence>
<dbReference type="InterPro" id="IPR012919">
    <property type="entry name" value="SUN_dom"/>
</dbReference>
<dbReference type="PANTHER" id="PTHR12911">
    <property type="entry name" value="SAD1/UNC-84-LIKE PROTEIN-RELATED"/>
    <property type="match status" value="1"/>
</dbReference>
<dbReference type="GO" id="GO:0004674">
    <property type="term" value="F:protein serine/threonine kinase activity"/>
    <property type="evidence" value="ECO:0007669"/>
    <property type="project" value="UniProtKB-EC"/>
</dbReference>
<dbReference type="EC" id="2.7.11.1" evidence="6"/>
<dbReference type="Pfam" id="PF07738">
    <property type="entry name" value="Sad1_UNC"/>
    <property type="match status" value="2"/>
</dbReference>
<dbReference type="Proteomes" id="UP001383192">
    <property type="component" value="Unassembled WGS sequence"/>
</dbReference>
<gene>
    <name evidence="6" type="primary">RAD53</name>
    <name evidence="6" type="ORF">VNI00_015946</name>
</gene>
<keyword evidence="7" id="KW-1185">Reference proteome</keyword>
<dbReference type="AlphaFoldDB" id="A0AAW0BI11"/>
<keyword evidence="4" id="KW-0472">Membrane</keyword>
<evidence type="ECO:0000256" key="4">
    <source>
        <dbReference type="ARBA" id="ARBA00023136"/>
    </source>
</evidence>
<reference evidence="6 7" key="1">
    <citation type="submission" date="2024-01" db="EMBL/GenBank/DDBJ databases">
        <title>A draft genome for a cacao thread blight-causing isolate of Paramarasmius palmivorus.</title>
        <authorList>
            <person name="Baruah I.K."/>
            <person name="Bukari Y."/>
            <person name="Amoako-Attah I."/>
            <person name="Meinhardt L.W."/>
            <person name="Bailey B.A."/>
            <person name="Cohen S.P."/>
        </authorList>
    </citation>
    <scope>NUCLEOTIDE SEQUENCE [LARGE SCALE GENOMIC DNA]</scope>
    <source>
        <strain evidence="6 7">GH-12</strain>
    </source>
</reference>
<dbReference type="Gene3D" id="2.60.120.260">
    <property type="entry name" value="Galactose-binding domain-like"/>
    <property type="match status" value="1"/>
</dbReference>
<dbReference type="InterPro" id="IPR045119">
    <property type="entry name" value="SUN1-5"/>
</dbReference>
<dbReference type="EMBL" id="JAYKXP010000113">
    <property type="protein sequence ID" value="KAK7025512.1"/>
    <property type="molecule type" value="Genomic_DNA"/>
</dbReference>
<evidence type="ECO:0000256" key="3">
    <source>
        <dbReference type="ARBA" id="ARBA00022989"/>
    </source>
</evidence>
<keyword evidence="3" id="KW-1133">Transmembrane helix</keyword>
<name>A0AAW0BI11_9AGAR</name>
<feature type="domain" description="SUN" evidence="5">
    <location>
        <begin position="144"/>
        <end position="340"/>
    </location>
</feature>
<keyword evidence="2" id="KW-0812">Transmembrane</keyword>
<keyword evidence="6" id="KW-0808">Transferase</keyword>